<dbReference type="OrthoDB" id="188042at2759"/>
<name>A0A367L4A8_9HYPO</name>
<protein>
    <recommendedName>
        <fullName evidence="4">Vacuolar protein sorting-associated protein 62</fullName>
    </recommendedName>
</protein>
<gene>
    <name evidence="2" type="ORF">L249_1511</name>
</gene>
<dbReference type="EMBL" id="LKCN02000016">
    <property type="protein sequence ID" value="RCI09273.1"/>
    <property type="molecule type" value="Genomic_DNA"/>
</dbReference>
<dbReference type="Proteomes" id="UP000253664">
    <property type="component" value="Unassembled WGS sequence"/>
</dbReference>
<feature type="region of interest" description="Disordered" evidence="1">
    <location>
        <begin position="98"/>
        <end position="119"/>
    </location>
</feature>
<organism evidence="2 3">
    <name type="scientific">Ophiocordyceps polyrhachis-furcata BCC 54312</name>
    <dbReference type="NCBI Taxonomy" id="1330021"/>
    <lineage>
        <taxon>Eukaryota</taxon>
        <taxon>Fungi</taxon>
        <taxon>Dikarya</taxon>
        <taxon>Ascomycota</taxon>
        <taxon>Pezizomycotina</taxon>
        <taxon>Sordariomycetes</taxon>
        <taxon>Hypocreomycetidae</taxon>
        <taxon>Hypocreales</taxon>
        <taxon>Ophiocordycipitaceae</taxon>
        <taxon>Ophiocordyceps</taxon>
    </lineage>
</organism>
<evidence type="ECO:0008006" key="4">
    <source>
        <dbReference type="Google" id="ProtNLM"/>
    </source>
</evidence>
<evidence type="ECO:0000313" key="2">
    <source>
        <dbReference type="EMBL" id="RCI09273.1"/>
    </source>
</evidence>
<reference evidence="2 3" key="1">
    <citation type="journal article" date="2015" name="BMC Genomics">
        <title>Insights from the genome of Ophiocordyceps polyrhachis-furcata to pathogenicity and host specificity in insect fungi.</title>
        <authorList>
            <person name="Wichadakul D."/>
            <person name="Kobmoo N."/>
            <person name="Ingsriswang S."/>
            <person name="Tangphatsornruang S."/>
            <person name="Chantasingh D."/>
            <person name="Luangsa-ard J.J."/>
            <person name="Eurwilaichitr L."/>
        </authorList>
    </citation>
    <scope>NUCLEOTIDE SEQUENCE [LARGE SCALE GENOMIC DNA]</scope>
    <source>
        <strain evidence="2 3">BCC 54312</strain>
    </source>
</reference>
<feature type="region of interest" description="Disordered" evidence="1">
    <location>
        <begin position="209"/>
        <end position="239"/>
    </location>
</feature>
<dbReference type="Pfam" id="PF06101">
    <property type="entry name" value="Vps62"/>
    <property type="match status" value="1"/>
</dbReference>
<dbReference type="AlphaFoldDB" id="A0A367L4A8"/>
<evidence type="ECO:0000313" key="3">
    <source>
        <dbReference type="Proteomes" id="UP000253664"/>
    </source>
</evidence>
<evidence type="ECO:0000256" key="1">
    <source>
        <dbReference type="SAM" id="MobiDB-lite"/>
    </source>
</evidence>
<dbReference type="STRING" id="1330021.A0A367L4A8"/>
<sequence length="512" mass="58392">MAINRWLRATLCLLTLLASFGFLAWFLPRALNPTETSPEKRREDSLWIETSPHPLDRFACRWLSLCGLHHLRSDPAVALDPASSVFVQHELRRRDGLDAVDYGGRPPRNTRRDDSRSSFRKRLTKTKRRIIKQVPDFVLRHAPYVHLSSDEEFWPSDLAHHLAHMNATDKHGKPLQDDYLDSIALDRLDELDADVTLHSRDNVEARPAWLYSRDGIPQGHQDDDDDDDDGKTHPAQSIASPHLERTTWFDADKAHPPHRLAYPSVPSQQQHDPLLLLLRRRGHKPDEKGRSSAPAVLILVDKGSGILDAFWFFFYSYNLGQTVVGLRFGNHVGDWEHCMVRFQHGIPRGLYLSEHEGGQAYAWSAVEKSADGNRPVVYSALGSHAMYALPGDHPYVLPFGLLKDVTDRGPLWDPALNNLAYHYDYTRDDDQALDPATSNPSAPTSWFHFAGRWGDAVYPLADGRQWRLFGQYHYVTGPSGPKFKHLHRSRLCSAEGKMCRLLYQLDPKGTWY</sequence>
<keyword evidence="3" id="KW-1185">Reference proteome</keyword>
<dbReference type="PANTHER" id="PTHR48172">
    <property type="match status" value="1"/>
</dbReference>
<comment type="caution">
    <text evidence="2">The sequence shown here is derived from an EMBL/GenBank/DDBJ whole genome shotgun (WGS) entry which is preliminary data.</text>
</comment>
<dbReference type="InterPro" id="IPR009291">
    <property type="entry name" value="Vps62"/>
</dbReference>
<dbReference type="PANTHER" id="PTHR48172:SF2">
    <property type="entry name" value="VACUOLAR PROTEIN SORTING PROTEIN 62"/>
    <property type="match status" value="1"/>
</dbReference>
<proteinExistence type="predicted"/>
<accession>A0A367L4A8</accession>